<dbReference type="InterPro" id="IPR011032">
    <property type="entry name" value="GroES-like_sf"/>
</dbReference>
<dbReference type="PANTHER" id="PTHR43880">
    <property type="entry name" value="ALCOHOL DEHYDROGENASE"/>
    <property type="match status" value="1"/>
</dbReference>
<dbReference type="EMBL" id="CP148753">
    <property type="protein sequence ID" value="WXR75418.1"/>
    <property type="molecule type" value="Genomic_DNA"/>
</dbReference>
<evidence type="ECO:0000256" key="5">
    <source>
        <dbReference type="ARBA" id="ARBA00023027"/>
    </source>
</evidence>
<dbReference type="OrthoDB" id="9770544at2"/>
<evidence type="ECO:0000313" key="10">
    <source>
        <dbReference type="Proteomes" id="UP000289465"/>
    </source>
</evidence>
<dbReference type="EC" id="1.1.1.306" evidence="8"/>
<dbReference type="GO" id="GO:0051903">
    <property type="term" value="F:S-(hydroxymethyl)glutathione dehydrogenase [NAD(P)+] activity"/>
    <property type="evidence" value="ECO:0007669"/>
    <property type="project" value="TreeGrafter"/>
</dbReference>
<keyword evidence="2 6" id="KW-0479">Metal-binding</keyword>
<dbReference type="FunFam" id="3.40.50.720:FF:000003">
    <property type="entry name" value="S-(hydroxymethyl)glutathione dehydrogenase"/>
    <property type="match status" value="1"/>
</dbReference>
<keyword evidence="11" id="KW-1185">Reference proteome</keyword>
<dbReference type="InterPro" id="IPR002328">
    <property type="entry name" value="ADH_Zn_CS"/>
</dbReference>
<keyword evidence="4 8" id="KW-0560">Oxidoreductase</keyword>
<dbReference type="PROSITE" id="PS00059">
    <property type="entry name" value="ADH_ZINC"/>
    <property type="match status" value="1"/>
</dbReference>
<dbReference type="Proteomes" id="UP000289465">
    <property type="component" value="Unassembled WGS sequence"/>
</dbReference>
<dbReference type="SMART" id="SM00829">
    <property type="entry name" value="PKS_ER"/>
    <property type="match status" value="1"/>
</dbReference>
<dbReference type="Gene3D" id="3.40.50.720">
    <property type="entry name" value="NAD(P)-binding Rossmann-like Domain"/>
    <property type="match status" value="1"/>
</dbReference>
<comment type="similarity">
    <text evidence="6">Belongs to the zinc-containing alcohol dehydrogenase family.</text>
</comment>
<sequence length="362" mass="38061">MKAAVLEKFNEPFVIRDIELAPPGPDEVLVRTAAVGICHSDIHMQEGIRPNLPLPAVLGHEVSGVVEAVGSGVHDLLPGDHVVGTLAAFCGHCPHCIAGRLVLCQDTSVKQPPGQARRLRAAGAPVSQVYNLSGFAEKMLVHRSTLVRIVKEMPLDRAALLGCALTTGTGAVFRTAQVRAGASVAVIGCGGIGLAAINGAQIAGATRIIAIDRLPHKLEQAKLFGATDLVDASGGDAVERVRQLTGGGVDYAFECIGLPATVEQCWAMLKPGGVATILGIFGPGAKVSVAGMDLLQEKQLRGSMLGSVRPPEDIPALVELYLQGRLKIDELVSRRIPLEQINEGFEALRRGEATRSVIVFDL</sequence>
<dbReference type="Pfam" id="PF08240">
    <property type="entry name" value="ADH_N"/>
    <property type="match status" value="1"/>
</dbReference>
<keyword evidence="3 6" id="KW-0862">Zinc</keyword>
<dbReference type="Proteomes" id="UP001456224">
    <property type="component" value="Chromosome"/>
</dbReference>
<feature type="domain" description="Enoyl reductase (ER)" evidence="7">
    <location>
        <begin position="8"/>
        <end position="358"/>
    </location>
</feature>
<accession>A0A446D0I9</accession>
<evidence type="ECO:0000259" key="7">
    <source>
        <dbReference type="SMART" id="SM00829"/>
    </source>
</evidence>
<evidence type="ECO:0000313" key="8">
    <source>
        <dbReference type="EMBL" id="SSW73644.1"/>
    </source>
</evidence>
<dbReference type="EMBL" id="UFQC01000058">
    <property type="protein sequence ID" value="SSW73644.1"/>
    <property type="molecule type" value="Genomic_DNA"/>
</dbReference>
<dbReference type="InterPro" id="IPR013149">
    <property type="entry name" value="ADH-like_C"/>
</dbReference>
<dbReference type="Gene3D" id="3.90.180.10">
    <property type="entry name" value="Medium-chain alcohol dehydrogenases, catalytic domain"/>
    <property type="match status" value="1"/>
</dbReference>
<evidence type="ECO:0000256" key="1">
    <source>
        <dbReference type="ARBA" id="ARBA00001947"/>
    </source>
</evidence>
<dbReference type="GO" id="GO:0005829">
    <property type="term" value="C:cytosol"/>
    <property type="evidence" value="ECO:0007669"/>
    <property type="project" value="TreeGrafter"/>
</dbReference>
<dbReference type="InterPro" id="IPR020843">
    <property type="entry name" value="ER"/>
</dbReference>
<evidence type="ECO:0000256" key="6">
    <source>
        <dbReference type="RuleBase" id="RU361277"/>
    </source>
</evidence>
<dbReference type="CDD" id="cd08279">
    <property type="entry name" value="Zn_ADH_class_III"/>
    <property type="match status" value="1"/>
</dbReference>
<evidence type="ECO:0000313" key="9">
    <source>
        <dbReference type="EMBL" id="WXR75418.1"/>
    </source>
</evidence>
<comment type="cofactor">
    <cofactor evidence="1 6">
        <name>Zn(2+)</name>
        <dbReference type="ChEBI" id="CHEBI:29105"/>
    </cofactor>
</comment>
<reference evidence="8 10" key="1">
    <citation type="submission" date="2018-07" db="EMBL/GenBank/DDBJ databases">
        <authorList>
            <person name="Peeters C."/>
        </authorList>
    </citation>
    <scope>NUCLEOTIDE SEQUENCE [LARGE SCALE GENOMIC DNA]</scope>
    <source>
        <strain evidence="8 10">LMG 30378</strain>
    </source>
</reference>
<keyword evidence="5" id="KW-0520">NAD</keyword>
<dbReference type="GO" id="GO:0050607">
    <property type="term" value="F:mycothiol-dependent formaldehyde dehydrogenase activity"/>
    <property type="evidence" value="ECO:0007669"/>
    <property type="project" value="UniProtKB-EC"/>
</dbReference>
<dbReference type="SUPFAM" id="SSF50129">
    <property type="entry name" value="GroES-like"/>
    <property type="match status" value="2"/>
</dbReference>
<evidence type="ECO:0000313" key="11">
    <source>
        <dbReference type="Proteomes" id="UP001456224"/>
    </source>
</evidence>
<dbReference type="GO" id="GO:0046294">
    <property type="term" value="P:formaldehyde catabolic process"/>
    <property type="evidence" value="ECO:0007669"/>
    <property type="project" value="TreeGrafter"/>
</dbReference>
<proteinExistence type="inferred from homology"/>
<dbReference type="GO" id="GO:0008270">
    <property type="term" value="F:zinc ion binding"/>
    <property type="evidence" value="ECO:0007669"/>
    <property type="project" value="InterPro"/>
</dbReference>
<evidence type="ECO:0000256" key="3">
    <source>
        <dbReference type="ARBA" id="ARBA00022833"/>
    </source>
</evidence>
<protein>
    <submittedName>
        <fullName evidence="8">S-(Hydroxymethyl)mycothiol dehydrogenase</fullName>
        <ecNumber evidence="8">1.1.1.306</ecNumber>
    </submittedName>
    <submittedName>
        <fullName evidence="9">Zn-dependent alcohol dehydrogenase</fullName>
    </submittedName>
</protein>
<reference evidence="9 11" key="2">
    <citation type="submission" date="2024-03" db="EMBL/GenBank/DDBJ databases">
        <title>Reference genomes for the five species model microbial community.</title>
        <authorList>
            <person name="Padfield D."/>
        </authorList>
    </citation>
    <scope>NUCLEOTIDE SEQUENCE [LARGE SCALE GENOMIC DNA]</scope>
    <source>
        <strain evidence="9 11">AB1</strain>
    </source>
</reference>
<dbReference type="InterPro" id="IPR013154">
    <property type="entry name" value="ADH-like_N"/>
</dbReference>
<dbReference type="RefSeq" id="WP_129246570.1">
    <property type="nucleotide sequence ID" value="NZ_CP148753.1"/>
</dbReference>
<evidence type="ECO:0000256" key="2">
    <source>
        <dbReference type="ARBA" id="ARBA00022723"/>
    </source>
</evidence>
<dbReference type="PANTHER" id="PTHR43880:SF12">
    <property type="entry name" value="ALCOHOL DEHYDROGENASE CLASS-3"/>
    <property type="match status" value="1"/>
</dbReference>
<dbReference type="InterPro" id="IPR036291">
    <property type="entry name" value="NAD(P)-bd_dom_sf"/>
</dbReference>
<dbReference type="AlphaFoldDB" id="A0A446D0I9"/>
<organism evidence="8 10">
    <name type="scientific">Achromobacter veterisilvae</name>
    <dbReference type="NCBI Taxonomy" id="2069367"/>
    <lineage>
        <taxon>Bacteria</taxon>
        <taxon>Pseudomonadati</taxon>
        <taxon>Pseudomonadota</taxon>
        <taxon>Betaproteobacteria</taxon>
        <taxon>Burkholderiales</taxon>
        <taxon>Alcaligenaceae</taxon>
        <taxon>Achromobacter</taxon>
    </lineage>
</organism>
<name>A0A446D0I9_9BURK</name>
<evidence type="ECO:0000256" key="4">
    <source>
        <dbReference type="ARBA" id="ARBA00023002"/>
    </source>
</evidence>
<gene>
    <name evidence="8" type="ORF">AVE30378_05990</name>
    <name evidence="9" type="ORF">WHX56_07895</name>
</gene>
<dbReference type="Pfam" id="PF00107">
    <property type="entry name" value="ADH_zinc_N"/>
    <property type="match status" value="1"/>
</dbReference>
<dbReference type="SUPFAM" id="SSF51735">
    <property type="entry name" value="NAD(P)-binding Rossmann-fold domains"/>
    <property type="match status" value="1"/>
</dbReference>